<dbReference type="PANTHER" id="PTHR40763:SF5">
    <property type="entry name" value="MEMBRANE PROTEIN"/>
    <property type="match status" value="1"/>
</dbReference>
<keyword evidence="3" id="KW-1185">Reference proteome</keyword>
<accession>A0ABV5IAH0</accession>
<sequence>MPEMQMRVSDEDRERATGQLQRAFAEGRLTRPELEDRLELALTSKTYGDLLGLITDLPAEAPPADDVVELESKSGHVRRSGDWAVPRRLRVSSKYGSAELDLSQAVIPHPVVDLELDLTYGSAKIIVPEGAVVNVDAFHTEWGQTSVSDVPGRRRPGTLYVVVSGRAKYGGLRVRYPRRRWFTH</sequence>
<evidence type="ECO:0000259" key="1">
    <source>
        <dbReference type="Pfam" id="PF08044"/>
    </source>
</evidence>
<proteinExistence type="predicted"/>
<dbReference type="PANTHER" id="PTHR40763">
    <property type="entry name" value="MEMBRANE PROTEIN-RELATED"/>
    <property type="match status" value="1"/>
</dbReference>
<organism evidence="2 3">
    <name type="scientific">Nonomuraea spiralis</name>
    <dbReference type="NCBI Taxonomy" id="46182"/>
    <lineage>
        <taxon>Bacteria</taxon>
        <taxon>Bacillati</taxon>
        <taxon>Actinomycetota</taxon>
        <taxon>Actinomycetes</taxon>
        <taxon>Streptosporangiales</taxon>
        <taxon>Streptosporangiaceae</taxon>
        <taxon>Nonomuraea</taxon>
    </lineage>
</organism>
<dbReference type="EMBL" id="JBHMEI010000003">
    <property type="protein sequence ID" value="MFB9201070.1"/>
    <property type="molecule type" value="Genomic_DNA"/>
</dbReference>
<protein>
    <submittedName>
        <fullName evidence="2">DUF1707 domain-containing protein</fullName>
    </submittedName>
</protein>
<name>A0ABV5IAH0_9ACTN</name>
<evidence type="ECO:0000313" key="3">
    <source>
        <dbReference type="Proteomes" id="UP001589647"/>
    </source>
</evidence>
<reference evidence="2 3" key="1">
    <citation type="submission" date="2024-09" db="EMBL/GenBank/DDBJ databases">
        <authorList>
            <person name="Sun Q."/>
            <person name="Mori K."/>
        </authorList>
    </citation>
    <scope>NUCLEOTIDE SEQUENCE [LARGE SCALE GENOMIC DNA]</scope>
    <source>
        <strain evidence="2 3">CCM 3426</strain>
    </source>
</reference>
<dbReference type="Pfam" id="PF08044">
    <property type="entry name" value="DUF1707"/>
    <property type="match status" value="1"/>
</dbReference>
<gene>
    <name evidence="2" type="ORF">ACFFV7_07695</name>
</gene>
<evidence type="ECO:0000313" key="2">
    <source>
        <dbReference type="EMBL" id="MFB9201070.1"/>
    </source>
</evidence>
<dbReference type="RefSeq" id="WP_229823795.1">
    <property type="nucleotide sequence ID" value="NZ_BMRC01000003.1"/>
</dbReference>
<dbReference type="InterPro" id="IPR012551">
    <property type="entry name" value="DUF1707_SHOCT-like"/>
</dbReference>
<feature type="domain" description="DUF1707" evidence="1">
    <location>
        <begin position="6"/>
        <end position="58"/>
    </location>
</feature>
<dbReference type="Proteomes" id="UP001589647">
    <property type="component" value="Unassembled WGS sequence"/>
</dbReference>
<comment type="caution">
    <text evidence="2">The sequence shown here is derived from an EMBL/GenBank/DDBJ whole genome shotgun (WGS) entry which is preliminary data.</text>
</comment>